<dbReference type="PANTHER" id="PTHR47245">
    <property type="entry name" value="PEPTIDYLPROLYL ISOMERASE"/>
    <property type="match status" value="1"/>
</dbReference>
<dbReference type="PROSITE" id="PS50198">
    <property type="entry name" value="PPIC_PPIASE_2"/>
    <property type="match status" value="1"/>
</dbReference>
<keyword evidence="9" id="KW-0472">Membrane</keyword>
<evidence type="ECO:0000256" key="6">
    <source>
        <dbReference type="PROSITE-ProRule" id="PRU00278"/>
    </source>
</evidence>
<dbReference type="PANTHER" id="PTHR47245:SF1">
    <property type="entry name" value="FOLDASE PROTEIN PRSA"/>
    <property type="match status" value="1"/>
</dbReference>
<protein>
    <recommendedName>
        <fullName evidence="2">peptidylprolyl isomerase</fullName>
        <ecNumber evidence="2">5.2.1.8</ecNumber>
    </recommendedName>
</protein>
<evidence type="ECO:0000259" key="10">
    <source>
        <dbReference type="PROSITE" id="PS50198"/>
    </source>
</evidence>
<evidence type="ECO:0000256" key="9">
    <source>
        <dbReference type="SAM" id="Phobius"/>
    </source>
</evidence>
<dbReference type="EC" id="5.2.1.8" evidence="2"/>
<keyword evidence="3" id="KW-0732">Signal</keyword>
<keyword evidence="7" id="KW-0175">Coiled coil</keyword>
<evidence type="ECO:0000256" key="5">
    <source>
        <dbReference type="ARBA" id="ARBA00023235"/>
    </source>
</evidence>
<evidence type="ECO:0000256" key="1">
    <source>
        <dbReference type="ARBA" id="ARBA00000971"/>
    </source>
</evidence>
<comment type="caution">
    <text evidence="11">The sequence shown here is derived from an EMBL/GenBank/DDBJ whole genome shotgun (WGS) entry which is preliminary data.</text>
</comment>
<name>A0A2M6WMA3_9BACT</name>
<accession>A0A2M6WMA3</accession>
<keyword evidence="9" id="KW-0812">Transmembrane</keyword>
<comment type="catalytic activity">
    <reaction evidence="1">
        <text>[protein]-peptidylproline (omega=180) = [protein]-peptidylproline (omega=0)</text>
        <dbReference type="Rhea" id="RHEA:16237"/>
        <dbReference type="Rhea" id="RHEA-COMP:10747"/>
        <dbReference type="Rhea" id="RHEA-COMP:10748"/>
        <dbReference type="ChEBI" id="CHEBI:83833"/>
        <dbReference type="ChEBI" id="CHEBI:83834"/>
        <dbReference type="EC" id="5.2.1.8"/>
    </reaction>
</comment>
<evidence type="ECO:0000313" key="12">
    <source>
        <dbReference type="Proteomes" id="UP000229335"/>
    </source>
</evidence>
<dbReference type="AlphaFoldDB" id="A0A2M6WMA3"/>
<dbReference type="InterPro" id="IPR046357">
    <property type="entry name" value="PPIase_dom_sf"/>
</dbReference>
<keyword evidence="9" id="KW-1133">Transmembrane helix</keyword>
<reference evidence="12" key="1">
    <citation type="submission" date="2017-09" db="EMBL/GenBank/DDBJ databases">
        <title>Depth-based differentiation of microbial function through sediment-hosted aquifers and enrichment of novel symbionts in the deep terrestrial subsurface.</title>
        <authorList>
            <person name="Probst A.J."/>
            <person name="Ladd B."/>
            <person name="Jarett J.K."/>
            <person name="Geller-Mcgrath D.E."/>
            <person name="Sieber C.M.K."/>
            <person name="Emerson J.B."/>
            <person name="Anantharaman K."/>
            <person name="Thomas B.C."/>
            <person name="Malmstrom R."/>
            <person name="Stieglmeier M."/>
            <person name="Klingl A."/>
            <person name="Woyke T."/>
            <person name="Ryan C.M."/>
            <person name="Banfield J.F."/>
        </authorList>
    </citation>
    <scope>NUCLEOTIDE SEQUENCE [LARGE SCALE GENOMIC DNA]</scope>
</reference>
<dbReference type="SUPFAM" id="SSF109998">
    <property type="entry name" value="Triger factor/SurA peptide-binding domain-like"/>
    <property type="match status" value="1"/>
</dbReference>
<feature type="coiled-coil region" evidence="7">
    <location>
        <begin position="132"/>
        <end position="167"/>
    </location>
</feature>
<evidence type="ECO:0000256" key="8">
    <source>
        <dbReference type="SAM" id="MobiDB-lite"/>
    </source>
</evidence>
<organism evidence="11 12">
    <name type="scientific">Candidatus Falkowbacteria bacterium CG10_big_fil_rev_8_21_14_0_10_43_11</name>
    <dbReference type="NCBI Taxonomy" id="1974568"/>
    <lineage>
        <taxon>Bacteria</taxon>
        <taxon>Candidatus Falkowiibacteriota</taxon>
    </lineage>
</organism>
<gene>
    <name evidence="11" type="ORF">COU00_01900</name>
</gene>
<evidence type="ECO:0000256" key="4">
    <source>
        <dbReference type="ARBA" id="ARBA00023110"/>
    </source>
</evidence>
<dbReference type="SUPFAM" id="SSF54534">
    <property type="entry name" value="FKBP-like"/>
    <property type="match status" value="1"/>
</dbReference>
<evidence type="ECO:0000313" key="11">
    <source>
        <dbReference type="EMBL" id="PIT93892.1"/>
    </source>
</evidence>
<keyword evidence="4 6" id="KW-0697">Rotamase</keyword>
<dbReference type="Proteomes" id="UP000229335">
    <property type="component" value="Unassembled WGS sequence"/>
</dbReference>
<dbReference type="Gene3D" id="3.10.50.40">
    <property type="match status" value="1"/>
</dbReference>
<dbReference type="Pfam" id="PF00639">
    <property type="entry name" value="Rotamase"/>
    <property type="match status" value="1"/>
</dbReference>
<evidence type="ECO:0000256" key="3">
    <source>
        <dbReference type="ARBA" id="ARBA00022729"/>
    </source>
</evidence>
<dbReference type="GO" id="GO:0003755">
    <property type="term" value="F:peptidyl-prolyl cis-trans isomerase activity"/>
    <property type="evidence" value="ECO:0007669"/>
    <property type="project" value="UniProtKB-KW"/>
</dbReference>
<dbReference type="Pfam" id="PF13624">
    <property type="entry name" value="SurA_N_3"/>
    <property type="match status" value="1"/>
</dbReference>
<feature type="region of interest" description="Disordered" evidence="8">
    <location>
        <begin position="72"/>
        <end position="92"/>
    </location>
</feature>
<evidence type="ECO:0000256" key="2">
    <source>
        <dbReference type="ARBA" id="ARBA00013194"/>
    </source>
</evidence>
<feature type="transmembrane region" description="Helical" evidence="9">
    <location>
        <begin position="187"/>
        <end position="210"/>
    </location>
</feature>
<dbReference type="InterPro" id="IPR027304">
    <property type="entry name" value="Trigger_fact/SurA_dom_sf"/>
</dbReference>
<feature type="domain" description="PpiC" evidence="10">
    <location>
        <begin position="333"/>
        <end position="430"/>
    </location>
</feature>
<dbReference type="InterPro" id="IPR000297">
    <property type="entry name" value="PPIase_PpiC"/>
</dbReference>
<feature type="compositionally biased region" description="Basic and acidic residues" evidence="8">
    <location>
        <begin position="73"/>
        <end position="92"/>
    </location>
</feature>
<evidence type="ECO:0000256" key="7">
    <source>
        <dbReference type="SAM" id="Coils"/>
    </source>
</evidence>
<proteinExistence type="predicted"/>
<sequence>MGKYLDGIKKVQRAVSAQRGIIAAPAVKKELTIERAIGTKPAAVFAVAGNFKSWFSRDALAERANRRRQARLLKKEQKTRERLRRAEEKNNAEQERLKHIAENRREFIIKTQNTAKEGETALETEKQKTVKLRRAQSKLRAAKLELRLKAKENKKIIKQERRAARRKKREKMIKKWRNNFKAQRKKIAVGFILLVFILIILAGASSYVVYTRQPSENIVAVLANKLPFPAAIVNWRPIKYSDYLSESRLLGDYYAGASGADKKQVVLEKLIEHQILKTLAARYGLKLTDQEKEEAFKKFAAANGGLEKFTEKIYNEYGLIKELFIDRIVYYQALREKIKQAFVKDDRLHQSAVLRTDKVEKLLQKNKDDFETLAQKYSEDAHALQGGDIGYIKTSAMSEALKTAAQNLPVGEISPVIKEENKYYIVKAYDKKVNRKQEEEIWLKQITIFTNYDFDEYLADLRAKAKVWVLVSP</sequence>
<dbReference type="InterPro" id="IPR050245">
    <property type="entry name" value="PrsA_foldase"/>
</dbReference>
<dbReference type="EMBL" id="PFAS01000030">
    <property type="protein sequence ID" value="PIT93892.1"/>
    <property type="molecule type" value="Genomic_DNA"/>
</dbReference>
<keyword evidence="5 6" id="KW-0413">Isomerase</keyword>